<keyword evidence="3" id="KW-1185">Reference proteome</keyword>
<gene>
    <name evidence="2" type="ORF">AVEN_93243_1</name>
</gene>
<proteinExistence type="predicted"/>
<protein>
    <submittedName>
        <fullName evidence="2">Uncharacterized protein</fullName>
    </submittedName>
</protein>
<dbReference type="EMBL" id="BGPR01160380">
    <property type="protein sequence ID" value="GBL93665.1"/>
    <property type="molecule type" value="Genomic_DNA"/>
</dbReference>
<reference evidence="2 3" key="1">
    <citation type="journal article" date="2019" name="Sci. Rep.">
        <title>Orb-weaving spider Araneus ventricosus genome elucidates the spidroin gene catalogue.</title>
        <authorList>
            <person name="Kono N."/>
            <person name="Nakamura H."/>
            <person name="Ohtoshi R."/>
            <person name="Moran D.A.P."/>
            <person name="Shinohara A."/>
            <person name="Yoshida Y."/>
            <person name="Fujiwara M."/>
            <person name="Mori M."/>
            <person name="Tomita M."/>
            <person name="Arakawa K."/>
        </authorList>
    </citation>
    <scope>NUCLEOTIDE SEQUENCE [LARGE SCALE GENOMIC DNA]</scope>
</reference>
<accession>A0A4Y2BQE8</accession>
<feature type="region of interest" description="Disordered" evidence="1">
    <location>
        <begin position="33"/>
        <end position="56"/>
    </location>
</feature>
<evidence type="ECO:0000256" key="1">
    <source>
        <dbReference type="SAM" id="MobiDB-lite"/>
    </source>
</evidence>
<dbReference type="AlphaFoldDB" id="A0A4Y2BQE8"/>
<dbReference type="Proteomes" id="UP000499080">
    <property type="component" value="Unassembled WGS sequence"/>
</dbReference>
<sequence>MVQNVNVKIAHRGTSPRPAEAVWVYEEWSPQQQSETEGGVLTAITSHGPTSPEGGTHTFIIPPGEARTRLLIRCLLIALRGINVKIRKVST</sequence>
<organism evidence="2 3">
    <name type="scientific">Araneus ventricosus</name>
    <name type="common">Orbweaver spider</name>
    <name type="synonym">Epeira ventricosa</name>
    <dbReference type="NCBI Taxonomy" id="182803"/>
    <lineage>
        <taxon>Eukaryota</taxon>
        <taxon>Metazoa</taxon>
        <taxon>Ecdysozoa</taxon>
        <taxon>Arthropoda</taxon>
        <taxon>Chelicerata</taxon>
        <taxon>Arachnida</taxon>
        <taxon>Araneae</taxon>
        <taxon>Araneomorphae</taxon>
        <taxon>Entelegynae</taxon>
        <taxon>Araneoidea</taxon>
        <taxon>Araneidae</taxon>
        <taxon>Araneus</taxon>
    </lineage>
</organism>
<name>A0A4Y2BQE8_ARAVE</name>
<comment type="caution">
    <text evidence="2">The sequence shown here is derived from an EMBL/GenBank/DDBJ whole genome shotgun (WGS) entry which is preliminary data.</text>
</comment>
<evidence type="ECO:0000313" key="3">
    <source>
        <dbReference type="Proteomes" id="UP000499080"/>
    </source>
</evidence>
<evidence type="ECO:0000313" key="2">
    <source>
        <dbReference type="EMBL" id="GBL93665.1"/>
    </source>
</evidence>